<gene>
    <name evidence="1" type="ORF">BRAFLDRAFT_109574</name>
</gene>
<dbReference type="AlphaFoldDB" id="C3ZZ25"/>
<dbReference type="EMBL" id="GG666740">
    <property type="protein sequence ID" value="EEN42227.1"/>
    <property type="molecule type" value="Genomic_DNA"/>
</dbReference>
<proteinExistence type="predicted"/>
<sequence>MTAAVCLSPLLRAHEASVNRRNDCSCMPLSTAESPCAAPLLHASLMQPRQFQSRGLEILLSSTRQKFNHGLAAVVTLVALLFMMREMASMRDQQATFMKDVQDQLQGLMQWKQEQGLRVSKEDF</sequence>
<dbReference type="InParanoid" id="C3ZZ25"/>
<evidence type="ECO:0000313" key="1">
    <source>
        <dbReference type="EMBL" id="EEN42227.1"/>
    </source>
</evidence>
<protein>
    <submittedName>
        <fullName evidence="1">Uncharacterized protein</fullName>
    </submittedName>
</protein>
<accession>C3ZZ25</accession>
<reference evidence="1" key="1">
    <citation type="journal article" date="2008" name="Nature">
        <title>The amphioxus genome and the evolution of the chordate karyotype.</title>
        <authorList>
            <consortium name="US DOE Joint Genome Institute (JGI-PGF)"/>
            <person name="Putnam N.H."/>
            <person name="Butts T."/>
            <person name="Ferrier D.E.K."/>
            <person name="Furlong R.F."/>
            <person name="Hellsten U."/>
            <person name="Kawashima T."/>
            <person name="Robinson-Rechavi M."/>
            <person name="Shoguchi E."/>
            <person name="Terry A."/>
            <person name="Yu J.-K."/>
            <person name="Benito-Gutierrez E.L."/>
            <person name="Dubchak I."/>
            <person name="Garcia-Fernandez J."/>
            <person name="Gibson-Brown J.J."/>
            <person name="Grigoriev I.V."/>
            <person name="Horton A.C."/>
            <person name="de Jong P.J."/>
            <person name="Jurka J."/>
            <person name="Kapitonov V.V."/>
            <person name="Kohara Y."/>
            <person name="Kuroki Y."/>
            <person name="Lindquist E."/>
            <person name="Lucas S."/>
            <person name="Osoegawa K."/>
            <person name="Pennacchio L.A."/>
            <person name="Salamov A.A."/>
            <person name="Satou Y."/>
            <person name="Sauka-Spengler T."/>
            <person name="Schmutz J."/>
            <person name="Shin-I T."/>
            <person name="Toyoda A."/>
            <person name="Bronner-Fraser M."/>
            <person name="Fujiyama A."/>
            <person name="Holland L.Z."/>
            <person name="Holland P.W.H."/>
            <person name="Satoh N."/>
            <person name="Rokhsar D.S."/>
        </authorList>
    </citation>
    <scope>NUCLEOTIDE SEQUENCE [LARGE SCALE GENOMIC DNA]</scope>
    <source>
        <strain evidence="1">S238N-H82</strain>
        <tissue evidence="1">Testes</tissue>
    </source>
</reference>
<name>C3ZZ25_BRAFL</name>
<organism>
    <name type="scientific">Branchiostoma floridae</name>
    <name type="common">Florida lancelet</name>
    <name type="synonym">Amphioxus</name>
    <dbReference type="NCBI Taxonomy" id="7739"/>
    <lineage>
        <taxon>Eukaryota</taxon>
        <taxon>Metazoa</taxon>
        <taxon>Chordata</taxon>
        <taxon>Cephalochordata</taxon>
        <taxon>Leptocardii</taxon>
        <taxon>Amphioxiformes</taxon>
        <taxon>Branchiostomatidae</taxon>
        <taxon>Branchiostoma</taxon>
    </lineage>
</organism>